<dbReference type="InterPro" id="IPR011042">
    <property type="entry name" value="6-blade_b-propeller_TolB-like"/>
</dbReference>
<dbReference type="AlphaFoldDB" id="A0A517SBL3"/>
<protein>
    <submittedName>
        <fullName evidence="5">Serine/threonine-protein kinase PknD</fullName>
        <ecNumber evidence="5">2.7.11.1</ecNumber>
    </submittedName>
</protein>
<evidence type="ECO:0000259" key="4">
    <source>
        <dbReference type="Pfam" id="PF25021"/>
    </source>
</evidence>
<dbReference type="Pfam" id="PF25021">
    <property type="entry name" value="TEN_NHL"/>
    <property type="match status" value="2"/>
</dbReference>
<dbReference type="SUPFAM" id="SSF101898">
    <property type="entry name" value="NHL repeat"/>
    <property type="match status" value="1"/>
</dbReference>
<sequence precursor="true">MRRLLAWSALCLGLALGLCAPSAGLAGEVSTVIGTGQKGYSGDGGPAGAALIEQPYGLVTGPDGALYVCEITNHVIRRIDLKTGIVSTVAGQGGKKGYSGDGGPATQALLFEPYEIRFDAAGNMLFVEMKNEIVRRVDAKTGVISTVAGTGMPGFSGDGGPATKAQLKQPHSIALDAAGNIYICDIGNHRIRRVDAATGVISTFAGTGEKKPTPDGALLAGTPLNGPRALDFDAKNNSLYLALREGNAVYRIDLGTQRLTHLAGTGKKGFTGDGADARLATLSGPKGIALAPNGDVYLADTESHTIRVIRKATGFLETVVGDGKVGDGPDDGDPRKCRMARPHGVFVDAAGKVYIGDSENHRVRVYVE</sequence>
<dbReference type="RefSeq" id="WP_145028811.1">
    <property type="nucleotide sequence ID" value="NZ_CP036271.1"/>
</dbReference>
<dbReference type="Pfam" id="PF01436">
    <property type="entry name" value="NHL"/>
    <property type="match status" value="1"/>
</dbReference>
<keyword evidence="5" id="KW-0808">Transferase</keyword>
<keyword evidence="1" id="KW-0677">Repeat</keyword>
<dbReference type="Proteomes" id="UP000315700">
    <property type="component" value="Chromosome"/>
</dbReference>
<organism evidence="5 6">
    <name type="scientific">Caulifigura coniformis</name>
    <dbReference type="NCBI Taxonomy" id="2527983"/>
    <lineage>
        <taxon>Bacteria</taxon>
        <taxon>Pseudomonadati</taxon>
        <taxon>Planctomycetota</taxon>
        <taxon>Planctomycetia</taxon>
        <taxon>Planctomycetales</taxon>
        <taxon>Planctomycetaceae</taxon>
        <taxon>Caulifigura</taxon>
    </lineage>
</organism>
<evidence type="ECO:0000256" key="3">
    <source>
        <dbReference type="SAM" id="SignalP"/>
    </source>
</evidence>
<name>A0A517SBL3_9PLAN</name>
<dbReference type="PANTHER" id="PTHR46388:SF2">
    <property type="entry name" value="NHL REPEAT-CONTAINING PROTEIN 2"/>
    <property type="match status" value="1"/>
</dbReference>
<dbReference type="GO" id="GO:0004674">
    <property type="term" value="F:protein serine/threonine kinase activity"/>
    <property type="evidence" value="ECO:0007669"/>
    <property type="project" value="UniProtKB-EC"/>
</dbReference>
<feature type="signal peptide" evidence="3">
    <location>
        <begin position="1"/>
        <end position="26"/>
    </location>
</feature>
<feature type="repeat" description="NHL" evidence="2">
    <location>
        <begin position="154"/>
        <end position="191"/>
    </location>
</feature>
<dbReference type="KEGG" id="ccos:Pan44_15530"/>
<dbReference type="PROSITE" id="PS51125">
    <property type="entry name" value="NHL"/>
    <property type="match status" value="1"/>
</dbReference>
<evidence type="ECO:0000256" key="1">
    <source>
        <dbReference type="ARBA" id="ARBA00022737"/>
    </source>
</evidence>
<accession>A0A517SBL3</accession>
<keyword evidence="6" id="KW-1185">Reference proteome</keyword>
<feature type="domain" description="Teneurin NHL" evidence="4">
    <location>
        <begin position="270"/>
        <end position="322"/>
    </location>
</feature>
<evidence type="ECO:0000313" key="5">
    <source>
        <dbReference type="EMBL" id="QDT53531.1"/>
    </source>
</evidence>
<dbReference type="PANTHER" id="PTHR46388">
    <property type="entry name" value="NHL REPEAT-CONTAINING PROTEIN 2"/>
    <property type="match status" value="1"/>
</dbReference>
<evidence type="ECO:0000313" key="6">
    <source>
        <dbReference type="Proteomes" id="UP000315700"/>
    </source>
</evidence>
<dbReference type="InterPro" id="IPR001258">
    <property type="entry name" value="NHL_repeat"/>
</dbReference>
<keyword evidence="5" id="KW-0418">Kinase</keyword>
<dbReference type="OrthoDB" id="9799230at2"/>
<feature type="domain" description="Teneurin NHL" evidence="4">
    <location>
        <begin position="156"/>
        <end position="252"/>
    </location>
</feature>
<dbReference type="Gene3D" id="2.120.10.30">
    <property type="entry name" value="TolB, C-terminal domain"/>
    <property type="match status" value="3"/>
</dbReference>
<keyword evidence="3" id="KW-0732">Signal</keyword>
<gene>
    <name evidence="5" type="primary">pknD_3</name>
    <name evidence="5" type="ORF">Pan44_15530</name>
</gene>
<proteinExistence type="predicted"/>
<dbReference type="InterPro" id="IPR056822">
    <property type="entry name" value="TEN_NHL"/>
</dbReference>
<dbReference type="EC" id="2.7.11.1" evidence="5"/>
<reference evidence="5 6" key="1">
    <citation type="submission" date="2019-02" db="EMBL/GenBank/DDBJ databases">
        <title>Deep-cultivation of Planctomycetes and their phenomic and genomic characterization uncovers novel biology.</title>
        <authorList>
            <person name="Wiegand S."/>
            <person name="Jogler M."/>
            <person name="Boedeker C."/>
            <person name="Pinto D."/>
            <person name="Vollmers J."/>
            <person name="Rivas-Marin E."/>
            <person name="Kohn T."/>
            <person name="Peeters S.H."/>
            <person name="Heuer A."/>
            <person name="Rast P."/>
            <person name="Oberbeckmann S."/>
            <person name="Bunk B."/>
            <person name="Jeske O."/>
            <person name="Meyerdierks A."/>
            <person name="Storesund J.E."/>
            <person name="Kallscheuer N."/>
            <person name="Luecker S."/>
            <person name="Lage O.M."/>
            <person name="Pohl T."/>
            <person name="Merkel B.J."/>
            <person name="Hornburger P."/>
            <person name="Mueller R.-W."/>
            <person name="Bruemmer F."/>
            <person name="Labrenz M."/>
            <person name="Spormann A.M."/>
            <person name="Op den Camp H."/>
            <person name="Overmann J."/>
            <person name="Amann R."/>
            <person name="Jetten M.S.M."/>
            <person name="Mascher T."/>
            <person name="Medema M.H."/>
            <person name="Devos D.P."/>
            <person name="Kaster A.-K."/>
            <person name="Ovreas L."/>
            <person name="Rohde M."/>
            <person name="Galperin M.Y."/>
            <person name="Jogler C."/>
        </authorList>
    </citation>
    <scope>NUCLEOTIDE SEQUENCE [LARGE SCALE GENOMIC DNA]</scope>
    <source>
        <strain evidence="5 6">Pan44</strain>
    </source>
</reference>
<evidence type="ECO:0000256" key="2">
    <source>
        <dbReference type="PROSITE-ProRule" id="PRU00504"/>
    </source>
</evidence>
<dbReference type="EMBL" id="CP036271">
    <property type="protein sequence ID" value="QDT53531.1"/>
    <property type="molecule type" value="Genomic_DNA"/>
</dbReference>
<feature type="chain" id="PRO_5022172983" evidence="3">
    <location>
        <begin position="27"/>
        <end position="368"/>
    </location>
</feature>
<dbReference type="InParanoid" id="A0A517SBL3"/>